<evidence type="ECO:0000313" key="4">
    <source>
        <dbReference type="EMBL" id="QUX21826.1"/>
    </source>
</evidence>
<reference evidence="4 5" key="1">
    <citation type="submission" date="2021-05" db="EMBL/GenBank/DDBJ databases">
        <title>Direct Submission.</title>
        <authorList>
            <person name="Li K."/>
            <person name="Gao J."/>
        </authorList>
    </citation>
    <scope>NUCLEOTIDE SEQUENCE [LARGE SCALE GENOMIC DNA]</scope>
    <source>
        <strain evidence="4 5">Mg02</strain>
    </source>
</reference>
<keyword evidence="5" id="KW-1185">Reference proteome</keyword>
<dbReference type="EMBL" id="CP074133">
    <property type="protein sequence ID" value="QUX21826.1"/>
    <property type="molecule type" value="Genomic_DNA"/>
</dbReference>
<dbReference type="Pfam" id="PF14246">
    <property type="entry name" value="TetR_C_7"/>
    <property type="match status" value="1"/>
</dbReference>
<dbReference type="RefSeq" id="WP_220563050.1">
    <property type="nucleotide sequence ID" value="NZ_CP074133.1"/>
</dbReference>
<dbReference type="PANTHER" id="PTHR30055:SF146">
    <property type="entry name" value="HTH-TYPE TRANSCRIPTIONAL DUAL REGULATOR CECR"/>
    <property type="match status" value="1"/>
</dbReference>
<proteinExistence type="predicted"/>
<dbReference type="PRINTS" id="PR00455">
    <property type="entry name" value="HTHTETR"/>
</dbReference>
<evidence type="ECO:0000256" key="2">
    <source>
        <dbReference type="PROSITE-ProRule" id="PRU00335"/>
    </source>
</evidence>
<feature type="domain" description="HTH tetR-type" evidence="3">
    <location>
        <begin position="15"/>
        <end position="75"/>
    </location>
</feature>
<dbReference type="PROSITE" id="PS01081">
    <property type="entry name" value="HTH_TETR_1"/>
    <property type="match status" value="1"/>
</dbReference>
<dbReference type="InterPro" id="IPR039536">
    <property type="entry name" value="TetR_C_Proteobacteria"/>
</dbReference>
<dbReference type="InterPro" id="IPR023772">
    <property type="entry name" value="DNA-bd_HTH_TetR-type_CS"/>
</dbReference>
<evidence type="ECO:0000313" key="5">
    <source>
        <dbReference type="Proteomes" id="UP000676079"/>
    </source>
</evidence>
<dbReference type="PANTHER" id="PTHR30055">
    <property type="entry name" value="HTH-TYPE TRANSCRIPTIONAL REGULATOR RUTR"/>
    <property type="match status" value="1"/>
</dbReference>
<dbReference type="InterPro" id="IPR009057">
    <property type="entry name" value="Homeodomain-like_sf"/>
</dbReference>
<dbReference type="Gene3D" id="1.10.357.10">
    <property type="entry name" value="Tetracycline Repressor, domain 2"/>
    <property type="match status" value="1"/>
</dbReference>
<dbReference type="SUPFAM" id="SSF46689">
    <property type="entry name" value="Homeodomain-like"/>
    <property type="match status" value="1"/>
</dbReference>
<dbReference type="InterPro" id="IPR001647">
    <property type="entry name" value="HTH_TetR"/>
</dbReference>
<dbReference type="SUPFAM" id="SSF48498">
    <property type="entry name" value="Tetracyclin repressor-like, C-terminal domain"/>
    <property type="match status" value="1"/>
</dbReference>
<evidence type="ECO:0000256" key="1">
    <source>
        <dbReference type="ARBA" id="ARBA00023125"/>
    </source>
</evidence>
<evidence type="ECO:0000259" key="3">
    <source>
        <dbReference type="PROSITE" id="PS50977"/>
    </source>
</evidence>
<gene>
    <name evidence="4" type="ORF">KGD84_26150</name>
</gene>
<feature type="DNA-binding region" description="H-T-H motif" evidence="2">
    <location>
        <begin position="38"/>
        <end position="57"/>
    </location>
</feature>
<keyword evidence="1 2" id="KW-0238">DNA-binding</keyword>
<dbReference type="Pfam" id="PF00440">
    <property type="entry name" value="TetR_N"/>
    <property type="match status" value="1"/>
</dbReference>
<dbReference type="InterPro" id="IPR036271">
    <property type="entry name" value="Tet_transcr_reg_TetR-rel_C_sf"/>
</dbReference>
<organism evidence="4 5">
    <name type="scientific">Nocardiopsis changdeensis</name>
    <dbReference type="NCBI Taxonomy" id="2831969"/>
    <lineage>
        <taxon>Bacteria</taxon>
        <taxon>Bacillati</taxon>
        <taxon>Actinomycetota</taxon>
        <taxon>Actinomycetes</taxon>
        <taxon>Streptosporangiales</taxon>
        <taxon>Nocardiopsidaceae</taxon>
        <taxon>Nocardiopsis</taxon>
    </lineage>
</organism>
<dbReference type="InterPro" id="IPR050109">
    <property type="entry name" value="HTH-type_TetR-like_transc_reg"/>
</dbReference>
<dbReference type="PROSITE" id="PS50977">
    <property type="entry name" value="HTH_TETR_2"/>
    <property type="match status" value="1"/>
</dbReference>
<sequence>MTAQRPAPPPTCGRPAKHAAILDAARRVFLREGYTRASMDAIAAGAAVSKRTVYNHFGDKEGLFSAIVEQSSAAVAEDFAATAARHLADPADAEEALVAFGDAWASPGLHRPDHGALVRLLIAEALHFPDAVRVWLDTGPGPVRRGLAARLRTMADRGLLDIPGGGEETAAEHYVALVQTPATNRSFFNAAPLEEAERRALVRSGVTAFLRIYGPGRS</sequence>
<name>A0ABX8BHY0_9ACTN</name>
<dbReference type="Proteomes" id="UP000676079">
    <property type="component" value="Chromosome"/>
</dbReference>
<accession>A0ABX8BHY0</accession>
<protein>
    <submittedName>
        <fullName evidence="4">TetR/AcrR family transcriptional regulator</fullName>
    </submittedName>
</protein>